<comment type="caution">
    <text evidence="2">The sequence shown here is derived from an EMBL/GenBank/DDBJ whole genome shotgun (WGS) entry which is preliminary data.</text>
</comment>
<name>A0A543NEK3_9ACTN</name>
<evidence type="ECO:0008006" key="4">
    <source>
        <dbReference type="Google" id="ProtNLM"/>
    </source>
</evidence>
<feature type="region of interest" description="Disordered" evidence="1">
    <location>
        <begin position="1"/>
        <end position="25"/>
    </location>
</feature>
<dbReference type="OrthoDB" id="3213425at2"/>
<organism evidence="2 3">
    <name type="scientific">Haloactinospora alba</name>
    <dbReference type="NCBI Taxonomy" id="405555"/>
    <lineage>
        <taxon>Bacteria</taxon>
        <taxon>Bacillati</taxon>
        <taxon>Actinomycetota</taxon>
        <taxon>Actinomycetes</taxon>
        <taxon>Streptosporangiales</taxon>
        <taxon>Nocardiopsidaceae</taxon>
        <taxon>Haloactinospora</taxon>
    </lineage>
</organism>
<gene>
    <name evidence="2" type="ORF">FHX37_0145</name>
</gene>
<evidence type="ECO:0000313" key="2">
    <source>
        <dbReference type="EMBL" id="TQN30277.1"/>
    </source>
</evidence>
<accession>A0A543NEK3</accession>
<keyword evidence="3" id="KW-1185">Reference proteome</keyword>
<evidence type="ECO:0000313" key="3">
    <source>
        <dbReference type="Proteomes" id="UP000317422"/>
    </source>
</evidence>
<protein>
    <recommendedName>
        <fullName evidence="4">Transcriptional regulator</fullName>
    </recommendedName>
</protein>
<evidence type="ECO:0000256" key="1">
    <source>
        <dbReference type="SAM" id="MobiDB-lite"/>
    </source>
</evidence>
<proteinExistence type="predicted"/>
<reference evidence="2 3" key="1">
    <citation type="submission" date="2019-06" db="EMBL/GenBank/DDBJ databases">
        <title>Sequencing the genomes of 1000 actinobacteria strains.</title>
        <authorList>
            <person name="Klenk H.-P."/>
        </authorList>
    </citation>
    <scope>NUCLEOTIDE SEQUENCE [LARGE SCALE GENOMIC DNA]</scope>
    <source>
        <strain evidence="2 3">DSM 45015</strain>
    </source>
</reference>
<dbReference type="Proteomes" id="UP000317422">
    <property type="component" value="Unassembled WGS sequence"/>
</dbReference>
<sequence>MATSEPNSRLRAAREACSSPSAQGEAMSRAELAEAVNDHLWRTTGRRYALDSHAIARYERGKVRWPNVTYRAGLKAVLGADSDADLGFHPVPRGRTVRPGSTGAMHLTGGGQQDGRLWVADLCGSSDASVDAARALWATDLDRETSGAETAIPEVDVSAVVLRWLTASNALLTRRREGTVLASGDDVAAVHRACDMFEALDHEFGGGHARAAAVQYLNSEMAPLLRGRYSAAVGWDLFRAAARFTYKTGAMAYDAGHHALARNYFVQALNFAHWGGDPALAGKALSLLSHQANFLGLFRQALDLARSARMGTQGQVSPGVQAMYAAMEARALASLGEERACTQALNQMERFFLTRDAEQEPEWLGYFDDSEVHDEFAHCFHDLGLGEATRRHAQESRSGARREYRRSRTFAGLILAGSYVLDQGSDVDEACRIADSVVAEAGPMRSDRVRSYVRRFNERLEPYAGASAVRAFRQRARASLLEAP</sequence>
<dbReference type="RefSeq" id="WP_141921552.1">
    <property type="nucleotide sequence ID" value="NZ_VFQC01000001.1"/>
</dbReference>
<dbReference type="AlphaFoldDB" id="A0A543NEK3"/>
<dbReference type="EMBL" id="VFQC01000001">
    <property type="protein sequence ID" value="TQN30277.1"/>
    <property type="molecule type" value="Genomic_DNA"/>
</dbReference>